<dbReference type="SUPFAM" id="SSF54523">
    <property type="entry name" value="Pili subunits"/>
    <property type="match status" value="1"/>
</dbReference>
<dbReference type="Proteomes" id="UP000219252">
    <property type="component" value="Unassembled WGS sequence"/>
</dbReference>
<evidence type="ECO:0000256" key="3">
    <source>
        <dbReference type="ARBA" id="ARBA00023287"/>
    </source>
</evidence>
<sequence length="149" mass="15772">MKKFLKQLLNKRLNNEKGLTLIELLAVIVILAIVAAIAVPAIGNIIENSRIKALKSDAVTIINAAQIYYTDGKTDAFTLGGDSATGTEYVQLSSTPTDIEVTKTGEISGSLAKDGYTLTFTSATVAEINVESPDPEEGIVVISKPSDES</sequence>
<dbReference type="GO" id="GO:0030420">
    <property type="term" value="P:establishment of competence for transformation"/>
    <property type="evidence" value="ECO:0007669"/>
    <property type="project" value="UniProtKB-KW"/>
</dbReference>
<keyword evidence="2" id="KW-0488">Methylation</keyword>
<dbReference type="PROSITE" id="PS00409">
    <property type="entry name" value="PROKAR_NTER_METHYL"/>
    <property type="match status" value="1"/>
</dbReference>
<dbReference type="GO" id="GO:0015627">
    <property type="term" value="C:type II protein secretion system complex"/>
    <property type="evidence" value="ECO:0007669"/>
    <property type="project" value="InterPro"/>
</dbReference>
<organism evidence="5 6">
    <name type="scientific">Ureibacillus acetophenoni</name>
    <dbReference type="NCBI Taxonomy" id="614649"/>
    <lineage>
        <taxon>Bacteria</taxon>
        <taxon>Bacillati</taxon>
        <taxon>Bacillota</taxon>
        <taxon>Bacilli</taxon>
        <taxon>Bacillales</taxon>
        <taxon>Caryophanaceae</taxon>
        <taxon>Ureibacillus</taxon>
    </lineage>
</organism>
<evidence type="ECO:0000313" key="6">
    <source>
        <dbReference type="Proteomes" id="UP000219252"/>
    </source>
</evidence>
<accession>A0A285UD72</accession>
<dbReference type="GO" id="GO:0015628">
    <property type="term" value="P:protein secretion by the type II secretion system"/>
    <property type="evidence" value="ECO:0007669"/>
    <property type="project" value="InterPro"/>
</dbReference>
<evidence type="ECO:0000313" key="5">
    <source>
        <dbReference type="EMBL" id="SOC38261.1"/>
    </source>
</evidence>
<comment type="subcellular location">
    <subcellularLocation>
        <location evidence="1">Cell surface</location>
    </subcellularLocation>
</comment>
<dbReference type="Gene3D" id="3.30.700.10">
    <property type="entry name" value="Glycoprotein, Type 4 Pilin"/>
    <property type="match status" value="1"/>
</dbReference>
<evidence type="ECO:0000256" key="1">
    <source>
        <dbReference type="ARBA" id="ARBA00004241"/>
    </source>
</evidence>
<dbReference type="GO" id="GO:0009986">
    <property type="term" value="C:cell surface"/>
    <property type="evidence" value="ECO:0007669"/>
    <property type="project" value="UniProtKB-SubCell"/>
</dbReference>
<feature type="transmembrane region" description="Helical" evidence="4">
    <location>
        <begin position="21"/>
        <end position="42"/>
    </location>
</feature>
<proteinExistence type="predicted"/>
<keyword evidence="3" id="KW-0178">Competence</keyword>
<dbReference type="InterPro" id="IPR045584">
    <property type="entry name" value="Pilin-like"/>
</dbReference>
<keyword evidence="6" id="KW-1185">Reference proteome</keyword>
<keyword evidence="4" id="KW-0472">Membrane</keyword>
<protein>
    <submittedName>
        <fullName evidence="5">Type IV pilus assembly protein PilA</fullName>
    </submittedName>
</protein>
<reference evidence="6" key="1">
    <citation type="submission" date="2017-08" db="EMBL/GenBank/DDBJ databases">
        <authorList>
            <person name="Varghese N."/>
            <person name="Submissions S."/>
        </authorList>
    </citation>
    <scope>NUCLEOTIDE SEQUENCE [LARGE SCALE GENOMIC DNA]</scope>
    <source>
        <strain evidence="6">JC23</strain>
    </source>
</reference>
<keyword evidence="4" id="KW-0812">Transmembrane</keyword>
<dbReference type="InterPro" id="IPR012902">
    <property type="entry name" value="N_methyl_site"/>
</dbReference>
<gene>
    <name evidence="5" type="ORF">SAMN05877842_10474</name>
</gene>
<dbReference type="InterPro" id="IPR000983">
    <property type="entry name" value="Bac_GSPG_pilin"/>
</dbReference>
<name>A0A285UD72_9BACL</name>
<evidence type="ECO:0000256" key="2">
    <source>
        <dbReference type="ARBA" id="ARBA00022481"/>
    </source>
</evidence>
<dbReference type="EMBL" id="OBQC01000004">
    <property type="protein sequence ID" value="SOC38261.1"/>
    <property type="molecule type" value="Genomic_DNA"/>
</dbReference>
<dbReference type="OrthoDB" id="2428428at2"/>
<keyword evidence="4" id="KW-1133">Transmembrane helix</keyword>
<dbReference type="AlphaFoldDB" id="A0A285UD72"/>
<dbReference type="NCBIfam" id="TIGR02532">
    <property type="entry name" value="IV_pilin_GFxxxE"/>
    <property type="match status" value="1"/>
</dbReference>
<dbReference type="PRINTS" id="PR00813">
    <property type="entry name" value="BCTERIALGSPG"/>
</dbReference>
<dbReference type="Pfam" id="PF07963">
    <property type="entry name" value="N_methyl"/>
    <property type="match status" value="1"/>
</dbReference>
<evidence type="ECO:0000256" key="4">
    <source>
        <dbReference type="SAM" id="Phobius"/>
    </source>
</evidence>